<dbReference type="Gene3D" id="3.30.1330.20">
    <property type="entry name" value="Tubulin/FtsZ, C-terminal domain"/>
    <property type="match status" value="1"/>
</dbReference>
<dbReference type="PANTHER" id="PTHR11588">
    <property type="entry name" value="TUBULIN"/>
    <property type="match status" value="1"/>
</dbReference>
<dbReference type="OrthoDB" id="6073114at2759"/>
<dbReference type="InterPro" id="IPR003008">
    <property type="entry name" value="Tubulin_FtsZ_GTPase"/>
</dbReference>
<dbReference type="GO" id="GO:0007017">
    <property type="term" value="P:microtubule-based process"/>
    <property type="evidence" value="ECO:0007669"/>
    <property type="project" value="InterPro"/>
</dbReference>
<dbReference type="Pfam" id="PF03953">
    <property type="entry name" value="Tubulin_C"/>
    <property type="match status" value="1"/>
</dbReference>
<dbReference type="GO" id="GO:0005874">
    <property type="term" value="C:microtubule"/>
    <property type="evidence" value="ECO:0007669"/>
    <property type="project" value="UniProtKB-KW"/>
</dbReference>
<dbReference type="InterPro" id="IPR018316">
    <property type="entry name" value="Tubulin/FtsZ_2-layer-sand-dom"/>
</dbReference>
<dbReference type="Proteomes" id="UP000000311">
    <property type="component" value="Unassembled WGS sequence"/>
</dbReference>
<evidence type="ECO:0000256" key="3">
    <source>
        <dbReference type="ARBA" id="ARBA00022701"/>
    </source>
</evidence>
<dbReference type="SMART" id="SM00864">
    <property type="entry name" value="Tubulin"/>
    <property type="match status" value="1"/>
</dbReference>
<evidence type="ECO:0000256" key="1">
    <source>
        <dbReference type="ARBA" id="ARBA00001946"/>
    </source>
</evidence>
<feature type="chain" id="PRO_5003156897" evidence="6">
    <location>
        <begin position="25"/>
        <end position="443"/>
    </location>
</feature>
<dbReference type="AlphaFoldDB" id="E2A683"/>
<protein>
    <submittedName>
        <fullName evidence="9">Tubulin beta chain</fullName>
    </submittedName>
</protein>
<dbReference type="InterPro" id="IPR037103">
    <property type="entry name" value="Tubulin/FtsZ-like_C"/>
</dbReference>
<dbReference type="InParanoid" id="E2A683"/>
<dbReference type="PRINTS" id="PR01161">
    <property type="entry name" value="TUBULIN"/>
</dbReference>
<dbReference type="Pfam" id="PF00091">
    <property type="entry name" value="Tubulin"/>
    <property type="match status" value="1"/>
</dbReference>
<evidence type="ECO:0000313" key="9">
    <source>
        <dbReference type="EMBL" id="EFN71063.1"/>
    </source>
</evidence>
<dbReference type="InterPro" id="IPR000217">
    <property type="entry name" value="Tubulin"/>
</dbReference>
<evidence type="ECO:0000256" key="2">
    <source>
        <dbReference type="ARBA" id="ARBA00009636"/>
    </source>
</evidence>
<proteinExistence type="inferred from homology"/>
<dbReference type="InterPro" id="IPR002453">
    <property type="entry name" value="Beta_tubulin"/>
</dbReference>
<feature type="domain" description="Tubulin/FtsZ GTPase" evidence="7">
    <location>
        <begin position="46"/>
        <end position="244"/>
    </location>
</feature>
<reference evidence="9 10" key="1">
    <citation type="journal article" date="2010" name="Science">
        <title>Genomic comparison of the ants Camponotus floridanus and Harpegnathos saltator.</title>
        <authorList>
            <person name="Bonasio R."/>
            <person name="Zhang G."/>
            <person name="Ye C."/>
            <person name="Mutti N.S."/>
            <person name="Fang X."/>
            <person name="Qin N."/>
            <person name="Donahue G."/>
            <person name="Yang P."/>
            <person name="Li Q."/>
            <person name="Li C."/>
            <person name="Zhang P."/>
            <person name="Huang Z."/>
            <person name="Berger S.L."/>
            <person name="Reinberg D."/>
            <person name="Wang J."/>
            <person name="Liebig J."/>
        </authorList>
    </citation>
    <scope>NUCLEOTIDE SEQUENCE [LARGE SCALE GENOMIC DNA]</scope>
    <source>
        <strain evidence="10">C129</strain>
    </source>
</reference>
<evidence type="ECO:0000256" key="4">
    <source>
        <dbReference type="ARBA" id="ARBA00022741"/>
    </source>
</evidence>
<dbReference type="GO" id="GO:0005525">
    <property type="term" value="F:GTP binding"/>
    <property type="evidence" value="ECO:0007669"/>
    <property type="project" value="UniProtKB-KW"/>
</dbReference>
<dbReference type="InterPro" id="IPR023123">
    <property type="entry name" value="Tubulin_C"/>
</dbReference>
<dbReference type="GO" id="GO:0003924">
    <property type="term" value="F:GTPase activity"/>
    <property type="evidence" value="ECO:0007669"/>
    <property type="project" value="InterPro"/>
</dbReference>
<gene>
    <name evidence="9" type="ORF">EAG_03232</name>
</gene>
<feature type="domain" description="Tubulin/FtsZ 2-layer sandwich" evidence="8">
    <location>
        <begin position="246"/>
        <end position="382"/>
    </location>
</feature>
<evidence type="ECO:0000259" key="8">
    <source>
        <dbReference type="SMART" id="SM00865"/>
    </source>
</evidence>
<dbReference type="PRINTS" id="PR01163">
    <property type="entry name" value="BETATUBULIN"/>
</dbReference>
<keyword evidence="6" id="KW-0732">Signal</keyword>
<organism evidence="10">
    <name type="scientific">Camponotus floridanus</name>
    <name type="common">Florida carpenter ant</name>
    <dbReference type="NCBI Taxonomy" id="104421"/>
    <lineage>
        <taxon>Eukaryota</taxon>
        <taxon>Metazoa</taxon>
        <taxon>Ecdysozoa</taxon>
        <taxon>Arthropoda</taxon>
        <taxon>Hexapoda</taxon>
        <taxon>Insecta</taxon>
        <taxon>Pterygota</taxon>
        <taxon>Neoptera</taxon>
        <taxon>Endopterygota</taxon>
        <taxon>Hymenoptera</taxon>
        <taxon>Apocrita</taxon>
        <taxon>Aculeata</taxon>
        <taxon>Formicoidea</taxon>
        <taxon>Formicidae</taxon>
        <taxon>Formicinae</taxon>
        <taxon>Camponotus</taxon>
    </lineage>
</organism>
<dbReference type="SMART" id="SM00865">
    <property type="entry name" value="Tubulin_C"/>
    <property type="match status" value="1"/>
</dbReference>
<dbReference type="CDD" id="cd02187">
    <property type="entry name" value="beta_tubulin"/>
    <property type="match status" value="1"/>
</dbReference>
<dbReference type="Gene3D" id="1.10.287.600">
    <property type="entry name" value="Helix hairpin bin"/>
    <property type="match status" value="1"/>
</dbReference>
<name>E2A683_CAMFO</name>
<dbReference type="SUPFAM" id="SSF52490">
    <property type="entry name" value="Tubulin nucleotide-binding domain-like"/>
    <property type="match status" value="1"/>
</dbReference>
<dbReference type="InterPro" id="IPR036525">
    <property type="entry name" value="Tubulin/FtsZ_GTPase_sf"/>
</dbReference>
<evidence type="ECO:0000259" key="7">
    <source>
        <dbReference type="SMART" id="SM00864"/>
    </source>
</evidence>
<comment type="similarity">
    <text evidence="2">Belongs to the tubulin family.</text>
</comment>
<comment type="cofactor">
    <cofactor evidence="1">
        <name>Mg(2+)</name>
        <dbReference type="ChEBI" id="CHEBI:18420"/>
    </cofactor>
</comment>
<feature type="signal peptide" evidence="6">
    <location>
        <begin position="1"/>
        <end position="24"/>
    </location>
</feature>
<evidence type="ECO:0000256" key="5">
    <source>
        <dbReference type="ARBA" id="ARBA00023134"/>
    </source>
</evidence>
<keyword evidence="3" id="KW-0493">Microtubule</keyword>
<dbReference type="STRING" id="104421.E2A683"/>
<keyword evidence="4" id="KW-0547">Nucleotide-binding</keyword>
<keyword evidence="5" id="KW-0342">GTP-binding</keyword>
<evidence type="ECO:0000313" key="10">
    <source>
        <dbReference type="Proteomes" id="UP000000311"/>
    </source>
</evidence>
<dbReference type="SUPFAM" id="SSF55307">
    <property type="entry name" value="Tubulin C-terminal domain-like"/>
    <property type="match status" value="1"/>
</dbReference>
<dbReference type="EMBL" id="GL437116">
    <property type="protein sequence ID" value="EFN71063.1"/>
    <property type="molecule type" value="Genomic_DNA"/>
</dbReference>
<dbReference type="GO" id="GO:0005200">
    <property type="term" value="F:structural constituent of cytoskeleton"/>
    <property type="evidence" value="ECO:0007669"/>
    <property type="project" value="InterPro"/>
</dbReference>
<dbReference type="Gene3D" id="3.40.50.1440">
    <property type="entry name" value="Tubulin/FtsZ, GTPase domain"/>
    <property type="match status" value="1"/>
</dbReference>
<dbReference type="InterPro" id="IPR008280">
    <property type="entry name" value="Tub_FtsZ_C"/>
</dbReference>
<evidence type="ECO:0000256" key="6">
    <source>
        <dbReference type="SAM" id="SignalP"/>
    </source>
</evidence>
<keyword evidence="10" id="KW-1185">Reference proteome</keyword>
<sequence>MLDGSSPFACVFNAFSAFWQVILAEHGLNQQGRYKPNVSELQKQRIDVYFSEGADERRVPRAILIPFDCKTMHEVLGGYYDSPFNLDNVVCSKARTNNNWAKGYYSEGADVLKKASQIVRTEVEACDSIQGIQIVHAIGGGAGSGFGSLFAQYMAEEYPNRILKSYTLIPSLYDWHHDAKVQPYNAVLTIPYLIDCIHEVFCINNEAVDRICSDKLKMQPTFHNMNYLISLCMSGITACLRFPGQLNTSLKKLLVNMVPFPRLHFFAPGYVSLKYKHPYTKHMVKTLIRNMFERENIFINCDPRKGQFLTAAAIFRGRISPKEVDENMYYLQQNLYSSHYVKWIPHNIKTAICDIATYNTAISATSLSNTTAIQDVFMKLLDKFQEMFKRKAHLQWYLEEGMEESDFLEAQNSLLSLISEYQQYQDAEATTVFVEESIPYVEN</sequence>
<accession>E2A683</accession>